<dbReference type="InterPro" id="IPR036086">
    <property type="entry name" value="ParB/Sulfiredoxin_sf"/>
</dbReference>
<dbReference type="EMBL" id="LNPX01000070">
    <property type="protein sequence ID" value="OEK50912.1"/>
    <property type="molecule type" value="Genomic_DNA"/>
</dbReference>
<evidence type="ECO:0008006" key="4">
    <source>
        <dbReference type="Google" id="ProtNLM"/>
    </source>
</evidence>
<protein>
    <recommendedName>
        <fullName evidence="4">ParB/Sulfiredoxin domain-containing protein</fullName>
    </recommendedName>
</protein>
<evidence type="ECO:0000256" key="1">
    <source>
        <dbReference type="SAM" id="Coils"/>
    </source>
</evidence>
<organism evidence="2 3">
    <name type="scientific">Staphylococcus equorum</name>
    <dbReference type="NCBI Taxonomy" id="246432"/>
    <lineage>
        <taxon>Bacteria</taxon>
        <taxon>Bacillati</taxon>
        <taxon>Bacillota</taxon>
        <taxon>Bacilli</taxon>
        <taxon>Bacillales</taxon>
        <taxon>Staphylococcaceae</taxon>
        <taxon>Staphylococcus</taxon>
    </lineage>
</organism>
<accession>A0AAP7IAY3</accession>
<reference evidence="3" key="1">
    <citation type="submission" date="2015-11" db="EMBL/GenBank/DDBJ databases">
        <title>Genomic diversity of Staphylococcus saprophyticus strains from urinary tract infections, animal surfaces, and fermented foods.</title>
        <authorList>
            <person name="Wolfe B.E."/>
        </authorList>
    </citation>
    <scope>NUCLEOTIDE SEQUENCE [LARGE SCALE GENOMIC DNA]</scope>
    <source>
        <strain evidence="3">738_7</strain>
    </source>
</reference>
<feature type="coiled-coil region" evidence="1">
    <location>
        <begin position="289"/>
        <end position="346"/>
    </location>
</feature>
<keyword evidence="1" id="KW-0175">Coiled coil</keyword>
<comment type="caution">
    <text evidence="2">The sequence shown here is derived from an EMBL/GenBank/DDBJ whole genome shotgun (WGS) entry which is preliminary data.</text>
</comment>
<evidence type="ECO:0000313" key="2">
    <source>
        <dbReference type="EMBL" id="OEK50912.1"/>
    </source>
</evidence>
<name>A0AAP7IAY3_9STAP</name>
<gene>
    <name evidence="2" type="ORF">ASS94_14500</name>
</gene>
<evidence type="ECO:0000313" key="3">
    <source>
        <dbReference type="Proteomes" id="UP000095464"/>
    </source>
</evidence>
<dbReference type="SUPFAM" id="SSF110849">
    <property type="entry name" value="ParB/Sulfiredoxin"/>
    <property type="match status" value="1"/>
</dbReference>
<feature type="coiled-coil region" evidence="1">
    <location>
        <begin position="178"/>
        <end position="205"/>
    </location>
</feature>
<dbReference type="Proteomes" id="UP000095464">
    <property type="component" value="Unassembled WGS sequence"/>
</dbReference>
<proteinExistence type="predicted"/>
<dbReference type="AlphaFoldDB" id="A0AAP7IAY3"/>
<dbReference type="RefSeq" id="WP_069812812.1">
    <property type="nucleotide sequence ID" value="NZ_CP099990.1"/>
</dbReference>
<sequence length="401" mass="46795">MLSETNISKTEETKKLTVDGLTKVYPVYKIRISELYYNDQNDRIATWISKYKADNNVSSIDKSDIGHYNDVIAEFIKKSDETAFKKTMNNIKAIGQQEPIVVLNDGRVIDGNRRFTCIRELSKDDEKFNYIEGVLIDKDIEESKKEIKLLELYLQHGREERVGYNPIDKLVGVYNDIIENELISIKEYARNTEQAESEVKNLVNRAVLMAEFLEFINMPKHFYIARELELDGPISEINMVLNKVKDEEQREDLKNVIFNFIMVKPGGDMTRYIRDIKKLINTRQFEPFLNEQLNHAEKVQEKIEEEDKSVDLKFLNEEIRGDTDLVEEISDSYDKYQEKIKRTETKSAPKKQLEKAIEAIQNIDNMILISLDDEKITEFLETLSQLEGEVKGLKDEVDNHD</sequence>